<name>X1QQF6_9ZZZZ</name>
<reference evidence="1" key="1">
    <citation type="journal article" date="2014" name="Front. Microbiol.">
        <title>High frequency of phylogenetically diverse reductive dehalogenase-homologous genes in deep subseafloor sedimentary metagenomes.</title>
        <authorList>
            <person name="Kawai M."/>
            <person name="Futagami T."/>
            <person name="Toyoda A."/>
            <person name="Takaki Y."/>
            <person name="Nishi S."/>
            <person name="Hori S."/>
            <person name="Arai W."/>
            <person name="Tsubouchi T."/>
            <person name="Morono Y."/>
            <person name="Uchiyama I."/>
            <person name="Ito T."/>
            <person name="Fujiyama A."/>
            <person name="Inagaki F."/>
            <person name="Takami H."/>
        </authorList>
    </citation>
    <scope>NUCLEOTIDE SEQUENCE</scope>
    <source>
        <strain evidence="1">Expedition CK06-06</strain>
    </source>
</reference>
<sequence length="58" mass="6511">MEQDKKEVCTMRVMFPVASDEQAIDVKKKIAALLTDIADAMIDFRLSPMPTQANGQRL</sequence>
<proteinExistence type="predicted"/>
<accession>X1QQF6</accession>
<dbReference type="AlphaFoldDB" id="X1QQF6"/>
<comment type="caution">
    <text evidence="1">The sequence shown here is derived from an EMBL/GenBank/DDBJ whole genome shotgun (WGS) entry which is preliminary data.</text>
</comment>
<gene>
    <name evidence="1" type="ORF">S12H4_03277</name>
</gene>
<dbReference type="EMBL" id="BARW01000902">
    <property type="protein sequence ID" value="GAI70792.1"/>
    <property type="molecule type" value="Genomic_DNA"/>
</dbReference>
<evidence type="ECO:0000313" key="1">
    <source>
        <dbReference type="EMBL" id="GAI70792.1"/>
    </source>
</evidence>
<protein>
    <submittedName>
        <fullName evidence="1">Uncharacterized protein</fullName>
    </submittedName>
</protein>
<organism evidence="1">
    <name type="scientific">marine sediment metagenome</name>
    <dbReference type="NCBI Taxonomy" id="412755"/>
    <lineage>
        <taxon>unclassified sequences</taxon>
        <taxon>metagenomes</taxon>
        <taxon>ecological metagenomes</taxon>
    </lineage>
</organism>